<protein>
    <submittedName>
        <fullName evidence="2">Uncharacterized protein</fullName>
    </submittedName>
</protein>
<evidence type="ECO:0000313" key="2">
    <source>
        <dbReference type="EMBL" id="KAK3938871.1"/>
    </source>
</evidence>
<organism evidence="2 3">
    <name type="scientific">Diplogelasinospora grovesii</name>
    <dbReference type="NCBI Taxonomy" id="303347"/>
    <lineage>
        <taxon>Eukaryota</taxon>
        <taxon>Fungi</taxon>
        <taxon>Dikarya</taxon>
        <taxon>Ascomycota</taxon>
        <taxon>Pezizomycotina</taxon>
        <taxon>Sordariomycetes</taxon>
        <taxon>Sordariomycetidae</taxon>
        <taxon>Sordariales</taxon>
        <taxon>Diplogelasinosporaceae</taxon>
        <taxon>Diplogelasinospora</taxon>
    </lineage>
</organism>
<evidence type="ECO:0000256" key="1">
    <source>
        <dbReference type="SAM" id="MobiDB-lite"/>
    </source>
</evidence>
<gene>
    <name evidence="2" type="ORF">QBC46DRAFT_316989</name>
</gene>
<dbReference type="EMBL" id="MU853821">
    <property type="protein sequence ID" value="KAK3938871.1"/>
    <property type="molecule type" value="Genomic_DNA"/>
</dbReference>
<reference evidence="3" key="1">
    <citation type="journal article" date="2023" name="Mol. Phylogenet. Evol.">
        <title>Genome-scale phylogeny and comparative genomics of the fungal order Sordariales.</title>
        <authorList>
            <person name="Hensen N."/>
            <person name="Bonometti L."/>
            <person name="Westerberg I."/>
            <person name="Brannstrom I.O."/>
            <person name="Guillou S."/>
            <person name="Cros-Aarteil S."/>
            <person name="Calhoun S."/>
            <person name="Haridas S."/>
            <person name="Kuo A."/>
            <person name="Mondo S."/>
            <person name="Pangilinan J."/>
            <person name="Riley R."/>
            <person name="LaButti K."/>
            <person name="Andreopoulos B."/>
            <person name="Lipzen A."/>
            <person name="Chen C."/>
            <person name="Yan M."/>
            <person name="Daum C."/>
            <person name="Ng V."/>
            <person name="Clum A."/>
            <person name="Steindorff A."/>
            <person name="Ohm R.A."/>
            <person name="Martin F."/>
            <person name="Silar P."/>
            <person name="Natvig D.O."/>
            <person name="Lalanne C."/>
            <person name="Gautier V."/>
            <person name="Ament-Velasquez S.L."/>
            <person name="Kruys A."/>
            <person name="Hutchinson M.I."/>
            <person name="Powell A.J."/>
            <person name="Barry K."/>
            <person name="Miller A.N."/>
            <person name="Grigoriev I.V."/>
            <person name="Debuchy R."/>
            <person name="Gladieux P."/>
            <person name="Hiltunen Thoren M."/>
            <person name="Johannesson H."/>
        </authorList>
    </citation>
    <scope>NUCLEOTIDE SEQUENCE [LARGE SCALE GENOMIC DNA]</scope>
    <source>
        <strain evidence="3">CBS 340.73</strain>
    </source>
</reference>
<evidence type="ECO:0000313" key="3">
    <source>
        <dbReference type="Proteomes" id="UP001303473"/>
    </source>
</evidence>
<proteinExistence type="predicted"/>
<comment type="caution">
    <text evidence="2">The sequence shown here is derived from an EMBL/GenBank/DDBJ whole genome shotgun (WGS) entry which is preliminary data.</text>
</comment>
<feature type="compositionally biased region" description="Low complexity" evidence="1">
    <location>
        <begin position="11"/>
        <end position="21"/>
    </location>
</feature>
<keyword evidence="3" id="KW-1185">Reference proteome</keyword>
<sequence>MAISPVQGAGSTTSTPNSSSSAPQKRTEILGFPVPVERLPLPRHEILHYLRGRQEFEHRRKLYIQSVFRPYYGPQHFIENLGDLSCEFNLEIADEFCNKVAPIYILPSGYGDAAGLLLFLRIHNYIYLRWFRPYRSEIEYRQFLAQAVQVPRSMKLVPMVEEPTLSSIADLAKGLNAAICTRVDRVQLLAQQLIGHGDPEEQFAKLEFFVLQPLFRAVALVVQSDDHHKSSPISQLPVVIVRTGVEDGLSAAITFDAMIADDKIEHSVVKAEDGEIRAVQTTLETAVTFLLQLERREMVAVGRRPDPIASTRNLESGDLLSREKLLEVAEALGWDEEHMGPLASLGPSSRWVDQTIYPTWSGYGADFDIDLNRYEREWYTL</sequence>
<feature type="region of interest" description="Disordered" evidence="1">
    <location>
        <begin position="1"/>
        <end position="25"/>
    </location>
</feature>
<dbReference type="Proteomes" id="UP001303473">
    <property type="component" value="Unassembled WGS sequence"/>
</dbReference>
<dbReference type="AlphaFoldDB" id="A0AAN6S3V1"/>
<accession>A0AAN6S3V1</accession>
<name>A0AAN6S3V1_9PEZI</name>